<dbReference type="InterPro" id="IPR036388">
    <property type="entry name" value="WH-like_DNA-bd_sf"/>
</dbReference>
<dbReference type="HAMAP" id="MF_01131">
    <property type="entry name" value="Rex"/>
    <property type="match status" value="1"/>
</dbReference>
<comment type="subunit">
    <text evidence="7">Homodimer.</text>
</comment>
<feature type="DNA-binding region" description="H-T-H motif" evidence="7">
    <location>
        <begin position="33"/>
        <end position="72"/>
    </location>
</feature>
<keyword evidence="5 7" id="KW-0238">DNA-binding</keyword>
<keyword evidence="1 7" id="KW-0963">Cytoplasm</keyword>
<accession>A0A445N312</accession>
<evidence type="ECO:0000256" key="2">
    <source>
        <dbReference type="ARBA" id="ARBA00022491"/>
    </source>
</evidence>
<dbReference type="GO" id="GO:0051775">
    <property type="term" value="P:response to redox state"/>
    <property type="evidence" value="ECO:0007669"/>
    <property type="project" value="InterPro"/>
</dbReference>
<dbReference type="InterPro" id="IPR036390">
    <property type="entry name" value="WH_DNA-bd_sf"/>
</dbReference>
<dbReference type="Pfam" id="PF06971">
    <property type="entry name" value="Put_DNA-bind_N"/>
    <property type="match status" value="1"/>
</dbReference>
<dbReference type="InterPro" id="IPR036291">
    <property type="entry name" value="NAD(P)-bd_dom_sf"/>
</dbReference>
<dbReference type="NCBIfam" id="NF003995">
    <property type="entry name" value="PRK05472.2-4"/>
    <property type="match status" value="1"/>
</dbReference>
<keyword evidence="2 7" id="KW-0678">Repressor</keyword>
<dbReference type="InterPro" id="IPR058236">
    <property type="entry name" value="Rex_actinobacterial-type"/>
</dbReference>
<dbReference type="InterPro" id="IPR022876">
    <property type="entry name" value="Tscrpt_rep_Rex"/>
</dbReference>
<keyword evidence="3 7" id="KW-0805">Transcription regulation</keyword>
<feature type="domain" description="CoA-binding" evidence="8">
    <location>
        <begin position="96"/>
        <end position="198"/>
    </location>
</feature>
<dbReference type="SUPFAM" id="SSF51735">
    <property type="entry name" value="NAD(P)-binding Rossmann-fold domains"/>
    <property type="match status" value="1"/>
</dbReference>
<dbReference type="GO" id="GO:0003700">
    <property type="term" value="F:DNA-binding transcription factor activity"/>
    <property type="evidence" value="ECO:0007669"/>
    <property type="project" value="UniProtKB-UniRule"/>
</dbReference>
<name>A0A445N312_9BACT</name>
<dbReference type="NCBIfam" id="NF003993">
    <property type="entry name" value="PRK05472.2-2"/>
    <property type="match status" value="1"/>
</dbReference>
<dbReference type="PANTHER" id="PTHR35786">
    <property type="entry name" value="REDOX-SENSING TRANSCRIPTIONAL REPRESSOR REX"/>
    <property type="match status" value="1"/>
</dbReference>
<gene>
    <name evidence="7 9" type="primary">rex</name>
    <name evidence="9" type="ORF">PITCH_A830003</name>
</gene>
<dbReference type="InterPro" id="IPR009718">
    <property type="entry name" value="Rex_DNA-bd_C_dom"/>
</dbReference>
<evidence type="ECO:0000256" key="5">
    <source>
        <dbReference type="ARBA" id="ARBA00023125"/>
    </source>
</evidence>
<dbReference type="EMBL" id="OJIN01000229">
    <property type="protein sequence ID" value="SPD76095.1"/>
    <property type="molecule type" value="Genomic_DNA"/>
</dbReference>
<dbReference type="InterPro" id="IPR003781">
    <property type="entry name" value="CoA-bd"/>
</dbReference>
<dbReference type="NCBIfam" id="NF003994">
    <property type="entry name" value="PRK05472.2-3"/>
    <property type="match status" value="1"/>
</dbReference>
<dbReference type="Gene3D" id="1.10.10.10">
    <property type="entry name" value="Winged helix-like DNA-binding domain superfamily/Winged helix DNA-binding domain"/>
    <property type="match status" value="1"/>
</dbReference>
<dbReference type="GO" id="GO:0003677">
    <property type="term" value="F:DNA binding"/>
    <property type="evidence" value="ECO:0007669"/>
    <property type="project" value="UniProtKB-UniRule"/>
</dbReference>
<dbReference type="Gene3D" id="3.40.50.720">
    <property type="entry name" value="NAD(P)-binding Rossmann-like Domain"/>
    <property type="match status" value="1"/>
</dbReference>
<dbReference type="SMART" id="SM00881">
    <property type="entry name" value="CoA_binding"/>
    <property type="match status" value="1"/>
</dbReference>
<comment type="similarity">
    <text evidence="7">Belongs to the transcriptional regulatory Rex family.</text>
</comment>
<comment type="function">
    <text evidence="7">Modulates transcription in response to changes in cellular NADH/NAD(+) redox state.</text>
</comment>
<organism evidence="9">
    <name type="scientific">uncultured Desulfobacterium sp</name>
    <dbReference type="NCBI Taxonomy" id="201089"/>
    <lineage>
        <taxon>Bacteria</taxon>
        <taxon>Pseudomonadati</taxon>
        <taxon>Thermodesulfobacteriota</taxon>
        <taxon>Desulfobacteria</taxon>
        <taxon>Desulfobacterales</taxon>
        <taxon>Desulfobacteriaceae</taxon>
        <taxon>Desulfobacterium</taxon>
        <taxon>environmental samples</taxon>
    </lineage>
</organism>
<keyword evidence="4 7" id="KW-0520">NAD</keyword>
<dbReference type="PANTHER" id="PTHR35786:SF1">
    <property type="entry name" value="REDOX-SENSING TRANSCRIPTIONAL REPRESSOR REX 1"/>
    <property type="match status" value="1"/>
</dbReference>
<dbReference type="NCBIfam" id="NF003996">
    <property type="entry name" value="PRK05472.2-5"/>
    <property type="match status" value="1"/>
</dbReference>
<evidence type="ECO:0000259" key="8">
    <source>
        <dbReference type="SMART" id="SM00881"/>
    </source>
</evidence>
<sequence>MLLIEAYADKTIPGLHMDKSIKIPKATITRLSLYYRQLELLEFDGYRMVSSEKLAWLCQVNPAQVRKDLGYFGEFGVRGVGYDVIDLQLEIKKILAVNRDWNLCIVGIGNLGSAIMQHQNLQERGFKCLAAFDNDPAKIGKITQIGLEILNVSLLPKIVKELKIEIGVITTISSAAQAVADLLLSSKVYAIVNFSPGMLRVPDYCMVENIDFTIKLDMLTYKLHQKLGC</sequence>
<dbReference type="Pfam" id="PF02629">
    <property type="entry name" value="CoA_binding"/>
    <property type="match status" value="1"/>
</dbReference>
<dbReference type="GO" id="GO:0045892">
    <property type="term" value="P:negative regulation of DNA-templated transcription"/>
    <property type="evidence" value="ECO:0007669"/>
    <property type="project" value="InterPro"/>
</dbReference>
<keyword evidence="6 7" id="KW-0804">Transcription</keyword>
<proteinExistence type="inferred from homology"/>
<dbReference type="SUPFAM" id="SSF46785">
    <property type="entry name" value="Winged helix' DNA-binding domain"/>
    <property type="match status" value="1"/>
</dbReference>
<evidence type="ECO:0000256" key="6">
    <source>
        <dbReference type="ARBA" id="ARBA00023163"/>
    </source>
</evidence>
<evidence type="ECO:0000256" key="1">
    <source>
        <dbReference type="ARBA" id="ARBA00022490"/>
    </source>
</evidence>
<feature type="binding site" evidence="7">
    <location>
        <begin position="107"/>
        <end position="112"/>
    </location>
    <ligand>
        <name>NAD(+)</name>
        <dbReference type="ChEBI" id="CHEBI:57540"/>
    </ligand>
</feature>
<dbReference type="GO" id="GO:0005737">
    <property type="term" value="C:cytoplasm"/>
    <property type="evidence" value="ECO:0007669"/>
    <property type="project" value="UniProtKB-SubCell"/>
</dbReference>
<reference evidence="9" key="1">
    <citation type="submission" date="2018-01" db="EMBL/GenBank/DDBJ databases">
        <authorList>
            <person name="Regsiter A."/>
            <person name="William W."/>
        </authorList>
    </citation>
    <scope>NUCLEOTIDE SEQUENCE</scope>
    <source>
        <strain evidence="9">TRIP AH-1</strain>
    </source>
</reference>
<evidence type="ECO:0000256" key="3">
    <source>
        <dbReference type="ARBA" id="ARBA00023015"/>
    </source>
</evidence>
<evidence type="ECO:0000256" key="7">
    <source>
        <dbReference type="HAMAP-Rule" id="MF_01131"/>
    </source>
</evidence>
<evidence type="ECO:0000313" key="9">
    <source>
        <dbReference type="EMBL" id="SPD76095.1"/>
    </source>
</evidence>
<comment type="subcellular location">
    <subcellularLocation>
        <location evidence="7">Cytoplasm</location>
    </subcellularLocation>
</comment>
<evidence type="ECO:0000256" key="4">
    <source>
        <dbReference type="ARBA" id="ARBA00023027"/>
    </source>
</evidence>
<dbReference type="AlphaFoldDB" id="A0A445N312"/>
<protein>
    <recommendedName>
        <fullName evidence="7">Redox-sensing transcriptional repressor Rex</fullName>
    </recommendedName>
</protein>